<feature type="compositionally biased region" description="Polar residues" evidence="1">
    <location>
        <begin position="75"/>
        <end position="84"/>
    </location>
</feature>
<evidence type="ECO:0000313" key="2">
    <source>
        <dbReference type="EMBL" id="TDL25364.1"/>
    </source>
</evidence>
<name>A0A4Y7QCP8_9AGAM</name>
<keyword evidence="3" id="KW-1185">Reference proteome</keyword>
<evidence type="ECO:0000256" key="1">
    <source>
        <dbReference type="SAM" id="MobiDB-lite"/>
    </source>
</evidence>
<feature type="region of interest" description="Disordered" evidence="1">
    <location>
        <begin position="295"/>
        <end position="354"/>
    </location>
</feature>
<protein>
    <submittedName>
        <fullName evidence="2">Uncharacterized protein</fullName>
    </submittedName>
</protein>
<dbReference type="VEuPathDB" id="FungiDB:BD410DRAFT_637180"/>
<dbReference type="EMBL" id="ML170164">
    <property type="protein sequence ID" value="TDL25364.1"/>
    <property type="molecule type" value="Genomic_DNA"/>
</dbReference>
<gene>
    <name evidence="2" type="ORF">BD410DRAFT_637180</name>
</gene>
<feature type="compositionally biased region" description="Basic residues" evidence="1">
    <location>
        <begin position="312"/>
        <end position="323"/>
    </location>
</feature>
<feature type="compositionally biased region" description="Polar residues" evidence="1">
    <location>
        <begin position="178"/>
        <end position="202"/>
    </location>
</feature>
<feature type="compositionally biased region" description="Low complexity" evidence="1">
    <location>
        <begin position="141"/>
        <end position="170"/>
    </location>
</feature>
<dbReference type="AlphaFoldDB" id="A0A4Y7QCP8"/>
<reference evidence="2 3" key="1">
    <citation type="submission" date="2018-06" db="EMBL/GenBank/DDBJ databases">
        <title>A transcriptomic atlas of mushroom development highlights an independent origin of complex multicellularity.</title>
        <authorList>
            <consortium name="DOE Joint Genome Institute"/>
            <person name="Krizsan K."/>
            <person name="Almasi E."/>
            <person name="Merenyi Z."/>
            <person name="Sahu N."/>
            <person name="Viragh M."/>
            <person name="Koszo T."/>
            <person name="Mondo S."/>
            <person name="Kiss B."/>
            <person name="Balint B."/>
            <person name="Kues U."/>
            <person name="Barry K."/>
            <person name="Hegedus J.C."/>
            <person name="Henrissat B."/>
            <person name="Johnson J."/>
            <person name="Lipzen A."/>
            <person name="Ohm R."/>
            <person name="Nagy I."/>
            <person name="Pangilinan J."/>
            <person name="Yan J."/>
            <person name="Xiong Y."/>
            <person name="Grigoriev I.V."/>
            <person name="Hibbett D.S."/>
            <person name="Nagy L.G."/>
        </authorList>
    </citation>
    <scope>NUCLEOTIDE SEQUENCE [LARGE SCALE GENOMIC DNA]</scope>
    <source>
        <strain evidence="2 3">SZMC22713</strain>
    </source>
</reference>
<evidence type="ECO:0000313" key="3">
    <source>
        <dbReference type="Proteomes" id="UP000294933"/>
    </source>
</evidence>
<organism evidence="2 3">
    <name type="scientific">Rickenella mellea</name>
    <dbReference type="NCBI Taxonomy" id="50990"/>
    <lineage>
        <taxon>Eukaryota</taxon>
        <taxon>Fungi</taxon>
        <taxon>Dikarya</taxon>
        <taxon>Basidiomycota</taxon>
        <taxon>Agaricomycotina</taxon>
        <taxon>Agaricomycetes</taxon>
        <taxon>Hymenochaetales</taxon>
        <taxon>Rickenellaceae</taxon>
        <taxon>Rickenella</taxon>
    </lineage>
</organism>
<feature type="compositionally biased region" description="Basic and acidic residues" evidence="1">
    <location>
        <begin position="36"/>
        <end position="48"/>
    </location>
</feature>
<proteinExistence type="predicted"/>
<accession>A0A4Y7QCP8</accession>
<feature type="compositionally biased region" description="Low complexity" evidence="1">
    <location>
        <begin position="20"/>
        <end position="31"/>
    </location>
</feature>
<feature type="region of interest" description="Disordered" evidence="1">
    <location>
        <begin position="1"/>
        <end position="247"/>
    </location>
</feature>
<feature type="compositionally biased region" description="Polar residues" evidence="1">
    <location>
        <begin position="213"/>
        <end position="226"/>
    </location>
</feature>
<dbReference type="Proteomes" id="UP000294933">
    <property type="component" value="Unassembled WGS sequence"/>
</dbReference>
<dbReference type="OrthoDB" id="3256212at2759"/>
<sequence>MSWASSDSAERTLLWVQAHSSSPASSASRSRTNPQQDEKKEKERREEAQQTPSRMLKHKRNHITSSALVGAELQPGSQHTSVQVKPSTQVPPKPYPKPSSSMVPEPSVLESGRREQTRRGSVDQGHSRQPSRPYIPQDFVQPSMQSQQPPKPQYQRSSSQSRPQPTRSQSLTRPAQDPLQTTARTNVQPQSAAHSKSASQVPVYSYQKPPLSPQDQKSAQYTYAQPPQSPVDAQAPPKPTYVKPPKIPTPVLAAAQLPAFPQGQPGSGYPYRMTPVQPQPVPAAAYRPGAVPVAAPAPTSPPPLVGTPMNPKKSRPISQRRRPSLSGTVFEPPPPDKTHTSQNSIHSQHRRDDRLIGGEIVDGMVELPRMGGMIRVLWIRSVTAIALIGERGGGRRASRIVDFR</sequence>
<feature type="compositionally biased region" description="Basic and acidic residues" evidence="1">
    <location>
        <begin position="111"/>
        <end position="121"/>
    </location>
</feature>